<feature type="chain" id="PRO_5045278890" description="Secreted protein" evidence="1">
    <location>
        <begin position="17"/>
        <end position="136"/>
    </location>
</feature>
<organism evidence="2 3">
    <name type="scientific">Durusdinium trenchii</name>
    <dbReference type="NCBI Taxonomy" id="1381693"/>
    <lineage>
        <taxon>Eukaryota</taxon>
        <taxon>Sar</taxon>
        <taxon>Alveolata</taxon>
        <taxon>Dinophyceae</taxon>
        <taxon>Suessiales</taxon>
        <taxon>Symbiodiniaceae</taxon>
        <taxon>Durusdinium</taxon>
    </lineage>
</organism>
<proteinExistence type="predicted"/>
<accession>A0ABP0KZH0</accession>
<keyword evidence="3" id="KW-1185">Reference proteome</keyword>
<name>A0ABP0KZH0_9DINO</name>
<evidence type="ECO:0000313" key="3">
    <source>
        <dbReference type="Proteomes" id="UP001642464"/>
    </source>
</evidence>
<evidence type="ECO:0008006" key="4">
    <source>
        <dbReference type="Google" id="ProtNLM"/>
    </source>
</evidence>
<gene>
    <name evidence="2" type="ORF">SCF082_LOCUS19981</name>
</gene>
<keyword evidence="1" id="KW-0732">Signal</keyword>
<comment type="caution">
    <text evidence="2">The sequence shown here is derived from an EMBL/GenBank/DDBJ whole genome shotgun (WGS) entry which is preliminary data.</text>
</comment>
<evidence type="ECO:0000313" key="2">
    <source>
        <dbReference type="EMBL" id="CAK9032219.1"/>
    </source>
</evidence>
<feature type="signal peptide" evidence="1">
    <location>
        <begin position="1"/>
        <end position="16"/>
    </location>
</feature>
<reference evidence="2 3" key="1">
    <citation type="submission" date="2024-02" db="EMBL/GenBank/DDBJ databases">
        <authorList>
            <person name="Chen Y."/>
            <person name="Shah S."/>
            <person name="Dougan E. K."/>
            <person name="Thang M."/>
            <person name="Chan C."/>
        </authorList>
    </citation>
    <scope>NUCLEOTIDE SEQUENCE [LARGE SCALE GENOMIC DNA]</scope>
</reference>
<sequence>MVSFFSLGFMVALVTAGATRMDRSEEVQDESTGTSECSDWGRLGHWGKCCTSKCNGQEDRIFKGHFKNCEVKMGKMFDVTKSGSYKCEEICTIRAERQFKMPFGSKYRESKVTVRRIGGFPELKRCETKKLHGWFD</sequence>
<dbReference type="Proteomes" id="UP001642464">
    <property type="component" value="Unassembled WGS sequence"/>
</dbReference>
<evidence type="ECO:0000256" key="1">
    <source>
        <dbReference type="SAM" id="SignalP"/>
    </source>
</evidence>
<protein>
    <recommendedName>
        <fullName evidence="4">Secreted protein</fullName>
    </recommendedName>
</protein>
<dbReference type="EMBL" id="CAXAMM010013792">
    <property type="protein sequence ID" value="CAK9032219.1"/>
    <property type="molecule type" value="Genomic_DNA"/>
</dbReference>